<dbReference type="InterPro" id="IPR046865">
    <property type="entry name" value="FapA_b_solenoid"/>
</dbReference>
<dbReference type="Pfam" id="PF20250">
    <property type="entry name" value="FapA_N"/>
    <property type="match status" value="1"/>
</dbReference>
<dbReference type="Pfam" id="PF03961">
    <property type="entry name" value="FapA"/>
    <property type="match status" value="1"/>
</dbReference>
<organism evidence="2 3">
    <name type="scientific">Clostridium butyricum</name>
    <dbReference type="NCBI Taxonomy" id="1492"/>
    <lineage>
        <taxon>Bacteria</taxon>
        <taxon>Bacillati</taxon>
        <taxon>Bacillota</taxon>
        <taxon>Clostridia</taxon>
        <taxon>Eubacteriales</taxon>
        <taxon>Clostridiaceae</taxon>
        <taxon>Clostridium</taxon>
    </lineage>
</organism>
<feature type="domain" description="Flagellar Assembly Protein A N-terminal region" evidence="1">
    <location>
        <begin position="129"/>
        <end position="321"/>
    </location>
</feature>
<dbReference type="PANTHER" id="PTHR38032">
    <property type="entry name" value="POLYMERASE-RELATED"/>
    <property type="match status" value="1"/>
</dbReference>
<evidence type="ECO:0000313" key="2">
    <source>
        <dbReference type="EMBL" id="PPV17840.1"/>
    </source>
</evidence>
<dbReference type="InterPro" id="IPR005646">
    <property type="entry name" value="FapA"/>
</dbReference>
<sequence length="641" mass="71752">MSGKLSGMLAKTLDKHFSNIIKVINEKENYDNAADNNYDSSSETTENIDDIYIDDEQNNVSLYGIGVENEKIIINSNFDEESTPFTIMTCEGIKLYINEELCLEDTKYNVTASDKIRTVSETVEGKRNINISISKDSMEAHIDISYTPEYIFKLKDINFKSDLKLKATKEKNGFLPKYTVTEIMNELGRNGVKYGLIKENILRASLEERVRNLLVARGNHPIDDKPLEVKILFDIGDKTHFKSESMEKIDYKNVYSISSVECNEVLAEIIPERLGQNGKNIKGEIIKKKGAKSKPVKAGDGCKIENNKVIATRDGRPSSKNGILSVNNVYSIKNVDMKSGNINFLGDVQIDGSVGLGMAVKAGNSLIIKNDVDNASVVAGGEINISGNVINSKIYTGQVDIEKKEYLDILNVYKREVEKLIEGVKKINDSSNSKKRICDIVRILIESRHKDIPKLSLNIISRCIKLHDEVDNQLIDFLRCKVMGLNISNLKTMRDLEYLLELIEEEIDYYNDDMIIQSDIYVGYLQDSLVKSTGNIFVTGKGEYITNLIALKNIEFLNKDAVARGGVISAKGNVNLGTVGSIAGVSTRIEVPKDGIVTAEVAYSNTIFMFGKRSKILEEDSRNFKAYMDKDGDIIFEKFKL</sequence>
<reference evidence="2 3" key="1">
    <citation type="submission" date="2016-01" db="EMBL/GenBank/DDBJ databases">
        <title>Characterization of the Clostridium difficile lineages that are prevalent in Hong Kong and China.</title>
        <authorList>
            <person name="Kwok J.S.-L."/>
            <person name="Lam W.-Y."/>
            <person name="Ip M."/>
            <person name="Chan T.-F."/>
            <person name="Hawkey P.M."/>
            <person name="Tsui S.K.-W."/>
        </authorList>
    </citation>
    <scope>NUCLEOTIDE SEQUENCE [LARGE SCALE GENOMIC DNA]</scope>
    <source>
        <strain evidence="2 3">300064</strain>
    </source>
</reference>
<dbReference type="InterPro" id="IPR046866">
    <property type="entry name" value="FapA_N"/>
</dbReference>
<dbReference type="AlphaFoldDB" id="A0A2S7FFP5"/>
<proteinExistence type="predicted"/>
<gene>
    <name evidence="2" type="ORF">AWN73_00050</name>
</gene>
<evidence type="ECO:0000313" key="3">
    <source>
        <dbReference type="Proteomes" id="UP000238081"/>
    </source>
</evidence>
<accession>A0A2S7FFP5</accession>
<comment type="caution">
    <text evidence="2">The sequence shown here is derived from an EMBL/GenBank/DDBJ whole genome shotgun (WGS) entry which is preliminary data.</text>
</comment>
<name>A0A2S7FFP5_CLOBU</name>
<protein>
    <recommendedName>
        <fullName evidence="1">Flagellar Assembly Protein A N-terminal region domain-containing protein</fullName>
    </recommendedName>
</protein>
<dbReference type="Proteomes" id="UP000238081">
    <property type="component" value="Unassembled WGS sequence"/>
</dbReference>
<dbReference type="PANTHER" id="PTHR38032:SF1">
    <property type="entry name" value="RNA-BINDING PROTEIN KHPB N-TERMINAL DOMAIN-CONTAINING PROTEIN"/>
    <property type="match status" value="1"/>
</dbReference>
<evidence type="ECO:0000259" key="1">
    <source>
        <dbReference type="Pfam" id="PF20250"/>
    </source>
</evidence>
<dbReference type="RefSeq" id="WP_043661970.1">
    <property type="nucleotide sequence ID" value="NZ_JSEG01000001.1"/>
</dbReference>
<dbReference type="EMBL" id="LRDH01000001">
    <property type="protein sequence ID" value="PPV17840.1"/>
    <property type="molecule type" value="Genomic_DNA"/>
</dbReference>